<keyword evidence="3" id="KW-1185">Reference proteome</keyword>
<evidence type="ECO:0000313" key="2">
    <source>
        <dbReference type="EMBL" id="EFP09565.1"/>
    </source>
</evidence>
<feature type="region of interest" description="Disordered" evidence="1">
    <location>
        <begin position="78"/>
        <end position="124"/>
    </location>
</feature>
<dbReference type="OrthoDB" id="10251605at2759"/>
<dbReference type="EMBL" id="DS268414">
    <property type="protein sequence ID" value="EFP09565.1"/>
    <property type="molecule type" value="Genomic_DNA"/>
</dbReference>
<gene>
    <name evidence="2" type="ORF">CRE_25228</name>
</gene>
<proteinExistence type="predicted"/>
<feature type="compositionally biased region" description="Low complexity" evidence="1">
    <location>
        <begin position="10"/>
        <end position="20"/>
    </location>
</feature>
<dbReference type="Proteomes" id="UP000008281">
    <property type="component" value="Unassembled WGS sequence"/>
</dbReference>
<name>E3LS19_CAERE</name>
<feature type="compositionally biased region" description="Low complexity" evidence="1">
    <location>
        <begin position="115"/>
        <end position="124"/>
    </location>
</feature>
<protein>
    <submittedName>
        <fullName evidence="2">Uncharacterized protein</fullName>
    </submittedName>
</protein>
<evidence type="ECO:0000313" key="3">
    <source>
        <dbReference type="Proteomes" id="UP000008281"/>
    </source>
</evidence>
<dbReference type="OMA" id="AKRENKC"/>
<dbReference type="HOGENOM" id="CLU_1016461_0_0_1"/>
<dbReference type="AlphaFoldDB" id="E3LS19"/>
<sequence>MLGAYPPKPSTTTNNKPSSKTRARVITAVSSESGPKTRSASTRLVYLVNTHGFCKKVFFRRTKEQAITITYLGRHSKSETDLPASSTTRSSRQTPSVAQKKGTQTAPVAAKNEESITSTSSQSLDSSLHSKSSMWASCIDAVNQTGAVAKRENKCVFVFFNVLTDLYSSDIRRLRVLHKRCNPGNFEKDVAKDEHATLFAARYLTHRNLWSLNACHAYLPTITKCIISENQTDGSTALDALEAITDTCLEQIVLFSSTTPGRIGVNVVEEERAEKAKDCIALFREVVRKRDFYYKQMDEESIYKMDNILASLKNV</sequence>
<reference evidence="2" key="1">
    <citation type="submission" date="2007-07" db="EMBL/GenBank/DDBJ databases">
        <title>PCAP assembly of the Caenorhabditis remanei genome.</title>
        <authorList>
            <consortium name="The Caenorhabditis remanei Sequencing Consortium"/>
            <person name="Wilson R.K."/>
        </authorList>
    </citation>
    <scope>NUCLEOTIDE SEQUENCE [LARGE SCALE GENOMIC DNA]</scope>
    <source>
        <strain evidence="2">PB4641</strain>
    </source>
</reference>
<dbReference type="InParanoid" id="E3LS19"/>
<accession>E3LS19</accession>
<dbReference type="STRING" id="31234.E3LS19"/>
<dbReference type="FunCoup" id="E3LS19">
    <property type="interactions" value="1052"/>
</dbReference>
<organism evidence="3">
    <name type="scientific">Caenorhabditis remanei</name>
    <name type="common">Caenorhabditis vulgaris</name>
    <dbReference type="NCBI Taxonomy" id="31234"/>
    <lineage>
        <taxon>Eukaryota</taxon>
        <taxon>Metazoa</taxon>
        <taxon>Ecdysozoa</taxon>
        <taxon>Nematoda</taxon>
        <taxon>Chromadorea</taxon>
        <taxon>Rhabditida</taxon>
        <taxon>Rhabditina</taxon>
        <taxon>Rhabditomorpha</taxon>
        <taxon>Rhabditoidea</taxon>
        <taxon>Rhabditidae</taxon>
        <taxon>Peloderinae</taxon>
        <taxon>Caenorhabditis</taxon>
    </lineage>
</organism>
<evidence type="ECO:0000256" key="1">
    <source>
        <dbReference type="SAM" id="MobiDB-lite"/>
    </source>
</evidence>
<feature type="compositionally biased region" description="Polar residues" evidence="1">
    <location>
        <begin position="93"/>
        <end position="106"/>
    </location>
</feature>
<feature type="region of interest" description="Disordered" evidence="1">
    <location>
        <begin position="1"/>
        <end position="23"/>
    </location>
</feature>
<dbReference type="eggNOG" id="KOG0267">
    <property type="taxonomic scope" value="Eukaryota"/>
</dbReference>